<comment type="caution">
    <text evidence="1">The sequence shown here is derived from an EMBL/GenBank/DDBJ whole genome shotgun (WGS) entry which is preliminary data.</text>
</comment>
<keyword evidence="2" id="KW-1185">Reference proteome</keyword>
<evidence type="ECO:0000313" key="1">
    <source>
        <dbReference type="EMBL" id="GHD70008.1"/>
    </source>
</evidence>
<proteinExistence type="predicted"/>
<accession>A0ABQ3H6U2</accession>
<reference evidence="2" key="1">
    <citation type="journal article" date="2019" name="Int. J. Syst. Evol. Microbiol.">
        <title>The Global Catalogue of Microorganisms (GCM) 10K type strain sequencing project: providing services to taxonomists for standard genome sequencing and annotation.</title>
        <authorList>
            <consortium name="The Broad Institute Genomics Platform"/>
            <consortium name="The Broad Institute Genome Sequencing Center for Infectious Disease"/>
            <person name="Wu L."/>
            <person name="Ma J."/>
        </authorList>
    </citation>
    <scope>NUCLEOTIDE SEQUENCE [LARGE SCALE GENOMIC DNA]</scope>
    <source>
        <strain evidence="2">KCTC 23701</strain>
    </source>
</reference>
<gene>
    <name evidence="1" type="ORF">GCM10007350_37460</name>
</gene>
<name>A0ABQ3H6U2_9NEIS</name>
<dbReference type="Proteomes" id="UP000604737">
    <property type="component" value="Unassembled WGS sequence"/>
</dbReference>
<sequence length="256" mass="27988">MLNLQNCIEQVCHKATSFRPFEIDVYTLESAREQRLANLQLRINRPKPGEYAVTLVDAINGESEVALGPIYARAGMISKTAFAKTQYANVSDDAFFHILYDVQDRPFSYIENGAPVTKHTPGAPCMVCGLLLPLRNLTVDHQRPQAGGELEAVLKTFRAFGLTREGPKGGKGQRILQHVSQGIALSAVSPKLGRAPVQVGNLADRYTLTNEGAVLYSFIVAAGEREQLKSQCMHGLLNLQPMCQACNSSKGNALKF</sequence>
<organism evidence="1 2">
    <name type="scientific">Jeongeupia chitinilytica</name>
    <dbReference type="NCBI Taxonomy" id="1041641"/>
    <lineage>
        <taxon>Bacteria</taxon>
        <taxon>Pseudomonadati</taxon>
        <taxon>Pseudomonadota</taxon>
        <taxon>Betaproteobacteria</taxon>
        <taxon>Neisseriales</taxon>
        <taxon>Chitinibacteraceae</taxon>
        <taxon>Jeongeupia</taxon>
    </lineage>
</organism>
<evidence type="ECO:0000313" key="2">
    <source>
        <dbReference type="Proteomes" id="UP000604737"/>
    </source>
</evidence>
<dbReference type="RefSeq" id="WP_189462487.1">
    <property type="nucleotide sequence ID" value="NZ_BMYO01000016.1"/>
</dbReference>
<protein>
    <recommendedName>
        <fullName evidence="3">HNH endonuclease</fullName>
    </recommendedName>
</protein>
<dbReference type="EMBL" id="BMYO01000016">
    <property type="protein sequence ID" value="GHD70008.1"/>
    <property type="molecule type" value="Genomic_DNA"/>
</dbReference>
<evidence type="ECO:0008006" key="3">
    <source>
        <dbReference type="Google" id="ProtNLM"/>
    </source>
</evidence>